<reference evidence="10" key="1">
    <citation type="journal article" date="2008" name="Development">
        <title>Silencing of Smed-betacatenin1 generates radial-like hypercephalized planarians.</title>
        <authorList>
            <person name="Iglesias M."/>
            <person name="Gomez-Skarmeta J.L."/>
            <person name="Salo E."/>
            <person name="Adell T."/>
        </authorList>
    </citation>
    <scope>NUCLEOTIDE SEQUENCE</scope>
</reference>
<keyword evidence="4 6" id="KW-0371">Homeobox</keyword>
<comment type="subcellular location">
    <subcellularLocation>
        <location evidence="1 6 7">Nucleus</location>
    </subcellularLocation>
</comment>
<name>B1NTA5_SCHMD</name>
<dbReference type="Gene3D" id="1.10.10.60">
    <property type="entry name" value="Homeodomain-like"/>
    <property type="match status" value="1"/>
</dbReference>
<dbReference type="PROSITE" id="PS50071">
    <property type="entry name" value="HOMEOBOX_2"/>
    <property type="match status" value="1"/>
</dbReference>
<dbReference type="InterPro" id="IPR001356">
    <property type="entry name" value="HD"/>
</dbReference>
<feature type="DNA-binding region" description="Homeobox" evidence="6">
    <location>
        <begin position="147"/>
        <end position="206"/>
    </location>
</feature>
<feature type="domain" description="Homeobox" evidence="9">
    <location>
        <begin position="145"/>
        <end position="205"/>
    </location>
</feature>
<dbReference type="GO" id="GO:0005634">
    <property type="term" value="C:nucleus"/>
    <property type="evidence" value="ECO:0007669"/>
    <property type="project" value="UniProtKB-SubCell"/>
</dbReference>
<feature type="compositionally biased region" description="Polar residues" evidence="8">
    <location>
        <begin position="58"/>
        <end position="70"/>
    </location>
</feature>
<proteinExistence type="evidence at transcript level"/>
<dbReference type="PROSITE" id="PS00027">
    <property type="entry name" value="HOMEOBOX_1"/>
    <property type="match status" value="1"/>
</dbReference>
<keyword evidence="3 6" id="KW-0238">DNA-binding</keyword>
<evidence type="ECO:0000313" key="10">
    <source>
        <dbReference type="EMBL" id="ABW79873.1"/>
    </source>
</evidence>
<evidence type="ECO:0000256" key="1">
    <source>
        <dbReference type="ARBA" id="ARBA00004123"/>
    </source>
</evidence>
<evidence type="ECO:0000256" key="3">
    <source>
        <dbReference type="ARBA" id="ARBA00023125"/>
    </source>
</evidence>
<accession>B1NTA5</accession>
<protein>
    <submittedName>
        <fullName evidence="10">HoxD-like protein</fullName>
    </submittedName>
</protein>
<dbReference type="EMBL" id="EU082824">
    <property type="protein sequence ID" value="ABW79873.1"/>
    <property type="molecule type" value="mRNA"/>
</dbReference>
<dbReference type="InterPro" id="IPR050296">
    <property type="entry name" value="Antp_homeobox"/>
</dbReference>
<organism evidence="10">
    <name type="scientific">Schmidtea mediterranea</name>
    <name type="common">Freshwater planarian flatworm</name>
    <dbReference type="NCBI Taxonomy" id="79327"/>
    <lineage>
        <taxon>Eukaryota</taxon>
        <taxon>Metazoa</taxon>
        <taxon>Spiralia</taxon>
        <taxon>Lophotrochozoa</taxon>
        <taxon>Platyhelminthes</taxon>
        <taxon>Rhabditophora</taxon>
        <taxon>Seriata</taxon>
        <taxon>Tricladida</taxon>
        <taxon>Continenticola</taxon>
        <taxon>Geoplanoidea</taxon>
        <taxon>Dugesiidae</taxon>
        <taxon>Schmidtea</taxon>
    </lineage>
</organism>
<evidence type="ECO:0000256" key="5">
    <source>
        <dbReference type="ARBA" id="ARBA00023242"/>
    </source>
</evidence>
<dbReference type="Pfam" id="PF00046">
    <property type="entry name" value="Homeodomain"/>
    <property type="match status" value="1"/>
</dbReference>
<dbReference type="InterPro" id="IPR020479">
    <property type="entry name" value="HD_metazoa"/>
</dbReference>
<gene>
    <name evidence="10" type="primary">hoxD</name>
</gene>
<dbReference type="CDD" id="cd00086">
    <property type="entry name" value="homeodomain"/>
    <property type="match status" value="1"/>
</dbReference>
<evidence type="ECO:0000259" key="9">
    <source>
        <dbReference type="PROSITE" id="PS50071"/>
    </source>
</evidence>
<dbReference type="GO" id="GO:0000981">
    <property type="term" value="F:DNA-binding transcription factor activity, RNA polymerase II-specific"/>
    <property type="evidence" value="ECO:0007669"/>
    <property type="project" value="InterPro"/>
</dbReference>
<dbReference type="SUPFAM" id="SSF46689">
    <property type="entry name" value="Homeodomain-like"/>
    <property type="match status" value="1"/>
</dbReference>
<dbReference type="PANTHER" id="PTHR45659">
    <property type="entry name" value="HOMEOBOX PROTEIN HOX"/>
    <property type="match status" value="1"/>
</dbReference>
<dbReference type="PANTHER" id="PTHR45659:SF4">
    <property type="entry name" value="HOMEOBOX PROTEIN ABDOMINAL-A"/>
    <property type="match status" value="1"/>
</dbReference>
<evidence type="ECO:0000256" key="2">
    <source>
        <dbReference type="ARBA" id="ARBA00022473"/>
    </source>
</evidence>
<dbReference type="PRINTS" id="PR00024">
    <property type="entry name" value="HOMEOBOX"/>
</dbReference>
<evidence type="ECO:0000256" key="8">
    <source>
        <dbReference type="SAM" id="MobiDB-lite"/>
    </source>
</evidence>
<evidence type="ECO:0000256" key="7">
    <source>
        <dbReference type="RuleBase" id="RU000682"/>
    </source>
</evidence>
<dbReference type="GO" id="GO:0000978">
    <property type="term" value="F:RNA polymerase II cis-regulatory region sequence-specific DNA binding"/>
    <property type="evidence" value="ECO:0007669"/>
    <property type="project" value="TreeGrafter"/>
</dbReference>
<evidence type="ECO:0000256" key="6">
    <source>
        <dbReference type="PROSITE-ProRule" id="PRU00108"/>
    </source>
</evidence>
<dbReference type="AlphaFoldDB" id="B1NTA5"/>
<evidence type="ECO:0000256" key="4">
    <source>
        <dbReference type="ARBA" id="ARBA00023155"/>
    </source>
</evidence>
<feature type="compositionally biased region" description="Basic and acidic residues" evidence="8">
    <location>
        <begin position="139"/>
        <end position="149"/>
    </location>
</feature>
<dbReference type="InterPro" id="IPR017970">
    <property type="entry name" value="Homeobox_CS"/>
</dbReference>
<keyword evidence="2" id="KW-0217">Developmental protein</keyword>
<feature type="region of interest" description="Disordered" evidence="8">
    <location>
        <begin position="124"/>
        <end position="155"/>
    </location>
</feature>
<dbReference type="InterPro" id="IPR009057">
    <property type="entry name" value="Homeodomain-like_sf"/>
</dbReference>
<dbReference type="SMART" id="SM00389">
    <property type="entry name" value="HOX"/>
    <property type="match status" value="1"/>
</dbReference>
<feature type="region of interest" description="Disordered" evidence="8">
    <location>
        <begin position="58"/>
        <end position="85"/>
    </location>
</feature>
<keyword evidence="5 6" id="KW-0539">Nucleus</keyword>
<sequence>MLDKSSQNSFYHFNPPDCRYVMLDKSSQNSFYHFNPPDCRYVMKNLSVDYSLYSQIQTQFPNSNPTSADTNKPPPGNGFSSPPSTSSYLTFNPDTAIMSNLNFAQTPNNSPQISTENFQKPKPNFPAFPWMQKSNTRKNKSDRSAEYKRSRQAYSRQQTLELEKEFYYNQYLTRRRRIEIANSVCLSERQIKIWFQNRRMKYKKDAISKNP</sequence>
<dbReference type="GO" id="GO:0009952">
    <property type="term" value="P:anterior/posterior pattern specification"/>
    <property type="evidence" value="ECO:0007669"/>
    <property type="project" value="TreeGrafter"/>
</dbReference>